<dbReference type="InterPro" id="IPR050922">
    <property type="entry name" value="LytR/CpsA/Psr_CW_biosynth"/>
</dbReference>
<comment type="similarity">
    <text evidence="1">Belongs to the LytR/CpsA/Psr (LCP) family.</text>
</comment>
<protein>
    <submittedName>
        <fullName evidence="4">LCP family protein required for cell wall assembly</fullName>
    </submittedName>
</protein>
<evidence type="ECO:0000259" key="2">
    <source>
        <dbReference type="Pfam" id="PF03816"/>
    </source>
</evidence>
<evidence type="ECO:0000313" key="4">
    <source>
        <dbReference type="EMBL" id="REH38280.1"/>
    </source>
</evidence>
<sequence length="505" mass="52042">MVPAREGAGVDNRYRYGSAYRRPVRAGNGVRNAKIAVTLASVLTLGLTWFGWTQLQHINGGLTTADVIDSGTSTESPADGSEDILLVGMDSRTDAQGNPLSADQLAQLHAGGDDGESNTDTMILVHIPNGGSRATAISIPRDSFVDIAGGYGEHKINSAFAWGKNAAMGSLRQQGLAGAQLEVQSNQEGAKTAIRTVQDLTGVTIDHYAQINLAGFYDITQAIGGVPVCLNGPVDDNFSGAHFPAGQQVVSGASALSFVRQRHGLPNGDLDRIRRQQAFMAALAQKVLSAGTLTDPGKLSDLADAIKKSVVLDQGWDLLGFAQQLHGLTGGSTQFTTIPIENISYQTPQDGDAVQVDPFKVKDFVRGLTSTTTKAPPPITVDVLNGAGVVGLAGRTMDELVAKGYGRGDTGNTATRGSTLVTYGTGGEADARKVAGDLGGGITVSQEPSLAAGHVEVYLGSDYRGPGAQGWAGGGALSLNGAARMAAPATSSDAPITADGVTCVN</sequence>
<accession>A0A3E0H6H1</accession>
<feature type="domain" description="Cell envelope-related transcriptional attenuator" evidence="2">
    <location>
        <begin position="118"/>
        <end position="288"/>
    </location>
</feature>
<organism evidence="4 5">
    <name type="scientific">Kutzneria buriramensis</name>
    <dbReference type="NCBI Taxonomy" id="1045776"/>
    <lineage>
        <taxon>Bacteria</taxon>
        <taxon>Bacillati</taxon>
        <taxon>Actinomycetota</taxon>
        <taxon>Actinomycetes</taxon>
        <taxon>Pseudonocardiales</taxon>
        <taxon>Pseudonocardiaceae</taxon>
        <taxon>Kutzneria</taxon>
    </lineage>
</organism>
<comment type="caution">
    <text evidence="4">The sequence shown here is derived from an EMBL/GenBank/DDBJ whole genome shotgun (WGS) entry which is preliminary data.</text>
</comment>
<dbReference type="AlphaFoldDB" id="A0A3E0H6H1"/>
<reference evidence="4 5" key="1">
    <citation type="submission" date="2018-08" db="EMBL/GenBank/DDBJ databases">
        <title>Genomic Encyclopedia of Archaeal and Bacterial Type Strains, Phase II (KMG-II): from individual species to whole genera.</title>
        <authorList>
            <person name="Goeker M."/>
        </authorList>
    </citation>
    <scope>NUCLEOTIDE SEQUENCE [LARGE SCALE GENOMIC DNA]</scope>
    <source>
        <strain evidence="4 5">DSM 45791</strain>
    </source>
</reference>
<dbReference type="PANTHER" id="PTHR33392">
    <property type="entry name" value="POLYISOPRENYL-TEICHOIC ACID--PEPTIDOGLYCAN TEICHOIC ACID TRANSFERASE TAGU"/>
    <property type="match status" value="1"/>
</dbReference>
<dbReference type="NCBIfam" id="TIGR00350">
    <property type="entry name" value="lytR_cpsA_psr"/>
    <property type="match status" value="1"/>
</dbReference>
<name>A0A3E0H6H1_9PSEU</name>
<dbReference type="InterPro" id="IPR027381">
    <property type="entry name" value="LytR/CpsA/Psr_C"/>
</dbReference>
<dbReference type="PANTHER" id="PTHR33392:SF6">
    <property type="entry name" value="POLYISOPRENYL-TEICHOIC ACID--PEPTIDOGLYCAN TEICHOIC ACID TRANSFERASE TAGU"/>
    <property type="match status" value="1"/>
</dbReference>
<dbReference type="InterPro" id="IPR004474">
    <property type="entry name" value="LytR_CpsA_psr"/>
</dbReference>
<evidence type="ECO:0000313" key="5">
    <source>
        <dbReference type="Proteomes" id="UP000256269"/>
    </source>
</evidence>
<dbReference type="Gene3D" id="3.30.70.2390">
    <property type="match status" value="1"/>
</dbReference>
<dbReference type="EMBL" id="QUNO01000014">
    <property type="protein sequence ID" value="REH38280.1"/>
    <property type="molecule type" value="Genomic_DNA"/>
</dbReference>
<dbReference type="Pfam" id="PF03816">
    <property type="entry name" value="LytR_cpsA_psr"/>
    <property type="match status" value="1"/>
</dbReference>
<evidence type="ECO:0000256" key="1">
    <source>
        <dbReference type="ARBA" id="ARBA00006068"/>
    </source>
</evidence>
<dbReference type="Gene3D" id="3.40.630.190">
    <property type="entry name" value="LCP protein"/>
    <property type="match status" value="1"/>
</dbReference>
<proteinExistence type="inferred from homology"/>
<dbReference type="Pfam" id="PF13399">
    <property type="entry name" value="LytR_C"/>
    <property type="match status" value="1"/>
</dbReference>
<keyword evidence="5" id="KW-1185">Reference proteome</keyword>
<feature type="domain" description="LytR/CpsA/Psr regulator C-terminal" evidence="3">
    <location>
        <begin position="379"/>
        <end position="463"/>
    </location>
</feature>
<dbReference type="Proteomes" id="UP000256269">
    <property type="component" value="Unassembled WGS sequence"/>
</dbReference>
<gene>
    <name evidence="4" type="ORF">BCF44_114306</name>
</gene>
<evidence type="ECO:0000259" key="3">
    <source>
        <dbReference type="Pfam" id="PF13399"/>
    </source>
</evidence>